<name>A0A7K4EAR2_9PSED</name>
<dbReference type="AlphaFoldDB" id="A0A7K4EAR2"/>
<reference evidence="1 2" key="1">
    <citation type="journal article" date="2013" name="Genome Announc.">
        <title>Genome Sequence of Naphthalene-Degrading Soil Bacterium Pseudomonas putida CSV86.</title>
        <authorList>
            <person name="Phale P.S."/>
            <person name="Paliwal V."/>
            <person name="Raju S.C."/>
            <person name="Modak A."/>
            <person name="Purohit H.J."/>
        </authorList>
    </citation>
    <scope>NUCLEOTIDE SEQUENCE [LARGE SCALE GENOMIC DNA]</scope>
    <source>
        <strain evidence="1 2">CSV86</strain>
    </source>
</reference>
<comment type="caution">
    <text evidence="1">The sequence shown here is derived from an EMBL/GenBank/DDBJ whole genome shotgun (WGS) entry which is preliminary data.</text>
</comment>
<dbReference type="EMBL" id="AMWJ02000001">
    <property type="protein sequence ID" value="NNJ14737.1"/>
    <property type="molecule type" value="Genomic_DNA"/>
</dbReference>
<dbReference type="Proteomes" id="UP000010448">
    <property type="component" value="Unassembled WGS sequence"/>
</dbReference>
<dbReference type="RefSeq" id="WP_170394440.1">
    <property type="nucleotide sequence ID" value="NZ_AMWJ02000001.1"/>
</dbReference>
<sequence>MFPNIPKELYSGGRFYSCSVELPRITAARIAVWIDERMQKWDWSNFLNEYKKHCYSVSVIDIAKHTNSSEASVKKSKWFVDLLRTFLKGMVHDGLFKPGNKPSIFQLIDIRNEWASIREIMLSQRGTGAGVPSLVIDTRLFKHILEDKYRFHLRRHFDEQFAMPADGDDAPYHAKYTAKGYPSKLSDNLIVIWENQFDSISELGIIPRPLLRADLYNYLSLNSSKKTIFQRLDLRRLDGEHFSITPHQIRRWVTTAILRAGPSETAVDLWMGRTPRQSRQYDYRTAKERAEYVRSLYLAVDPPQDFLGRLVIRWREESIADDQIEEMIIEKLSILNLTPWGGCTRELYISPCDRGLMCIRGFGTDSGCKSFHLNPDDQEAKAAIESLLSEYEKILGIRNFWLIKCQRCKEENLSQRII</sequence>
<evidence type="ECO:0000313" key="1">
    <source>
        <dbReference type="EMBL" id="NNJ14737.1"/>
    </source>
</evidence>
<organism evidence="1 2">
    <name type="scientific">Pseudomonas bharatica CSV86</name>
    <dbReference type="NCBI Taxonomy" id="1005395"/>
    <lineage>
        <taxon>Bacteria</taxon>
        <taxon>Pseudomonadati</taxon>
        <taxon>Pseudomonadota</taxon>
        <taxon>Gammaproteobacteria</taxon>
        <taxon>Pseudomonadales</taxon>
        <taxon>Pseudomonadaceae</taxon>
        <taxon>Pseudomonas</taxon>
        <taxon>Pseudomonas bharatica</taxon>
    </lineage>
</organism>
<proteinExistence type="predicted"/>
<gene>
    <name evidence="1" type="ORF">CSV86_005500</name>
</gene>
<accession>A0A7K4EAR2</accession>
<protein>
    <submittedName>
        <fullName evidence="1">Uncharacterized protein</fullName>
    </submittedName>
</protein>
<keyword evidence="2" id="KW-1185">Reference proteome</keyword>
<evidence type="ECO:0000313" key="2">
    <source>
        <dbReference type="Proteomes" id="UP000010448"/>
    </source>
</evidence>